<evidence type="ECO:0000256" key="1">
    <source>
        <dbReference type="SAM" id="Phobius"/>
    </source>
</evidence>
<gene>
    <name evidence="2" type="ORF">I7I53_03326</name>
</gene>
<proteinExistence type="predicted"/>
<accession>A0A8A1LTP9</accession>
<reference evidence="2" key="1">
    <citation type="submission" date="2021-01" db="EMBL/GenBank/DDBJ databases">
        <title>Chromosome-level genome assembly of a human fungal pathogen reveals clustering of transcriptionally co-regulated genes.</title>
        <authorList>
            <person name="Voorhies M."/>
            <person name="Cohen S."/>
            <person name="Shea T.P."/>
            <person name="Petrus S."/>
            <person name="Munoz J.F."/>
            <person name="Poplawski S."/>
            <person name="Goldman W.E."/>
            <person name="Michael T."/>
            <person name="Cuomo C.A."/>
            <person name="Sil A."/>
            <person name="Beyhan S."/>
        </authorList>
    </citation>
    <scope>NUCLEOTIDE SEQUENCE</scope>
    <source>
        <strain evidence="2">H88</strain>
    </source>
</reference>
<dbReference type="AlphaFoldDB" id="A0A8A1LTP9"/>
<keyword evidence="1" id="KW-1133">Transmembrane helix</keyword>
<protein>
    <submittedName>
        <fullName evidence="2">Uncharacterized protein</fullName>
    </submittedName>
</protein>
<name>A0A8A1LTP9_AJEC8</name>
<organism evidence="2 3">
    <name type="scientific">Ajellomyces capsulatus (strain H88)</name>
    <name type="common">Darling's disease fungus</name>
    <name type="synonym">Histoplasma capsulatum</name>
    <dbReference type="NCBI Taxonomy" id="544711"/>
    <lineage>
        <taxon>Eukaryota</taxon>
        <taxon>Fungi</taxon>
        <taxon>Dikarya</taxon>
        <taxon>Ascomycota</taxon>
        <taxon>Pezizomycotina</taxon>
        <taxon>Eurotiomycetes</taxon>
        <taxon>Eurotiomycetidae</taxon>
        <taxon>Onygenales</taxon>
        <taxon>Ajellomycetaceae</taxon>
        <taxon>Histoplasma</taxon>
    </lineage>
</organism>
<dbReference type="Proteomes" id="UP000663419">
    <property type="component" value="Chromosome 4"/>
</dbReference>
<sequence>MPVFTRHENSRLLLWNKSMSFIFGFASIFILHVTAASFNNHIIVSDRGLSVDLLGSVWPWLNR</sequence>
<dbReference type="VEuPathDB" id="FungiDB:I7I53_03326"/>
<feature type="transmembrane region" description="Helical" evidence="1">
    <location>
        <begin position="20"/>
        <end position="38"/>
    </location>
</feature>
<evidence type="ECO:0000313" key="3">
    <source>
        <dbReference type="Proteomes" id="UP000663419"/>
    </source>
</evidence>
<keyword evidence="1" id="KW-0472">Membrane</keyword>
<evidence type="ECO:0000313" key="2">
    <source>
        <dbReference type="EMBL" id="QSS55452.1"/>
    </source>
</evidence>
<dbReference type="EMBL" id="CP069105">
    <property type="protein sequence ID" value="QSS55452.1"/>
    <property type="molecule type" value="Genomic_DNA"/>
</dbReference>
<keyword evidence="1" id="KW-0812">Transmembrane</keyword>